<organism evidence="2 3">
    <name type="scientific">Brenthis ino</name>
    <name type="common">lesser marbled fritillary</name>
    <dbReference type="NCBI Taxonomy" id="405034"/>
    <lineage>
        <taxon>Eukaryota</taxon>
        <taxon>Metazoa</taxon>
        <taxon>Ecdysozoa</taxon>
        <taxon>Arthropoda</taxon>
        <taxon>Hexapoda</taxon>
        <taxon>Insecta</taxon>
        <taxon>Pterygota</taxon>
        <taxon>Neoptera</taxon>
        <taxon>Endopterygota</taxon>
        <taxon>Lepidoptera</taxon>
        <taxon>Glossata</taxon>
        <taxon>Ditrysia</taxon>
        <taxon>Papilionoidea</taxon>
        <taxon>Nymphalidae</taxon>
        <taxon>Heliconiinae</taxon>
        <taxon>Argynnini</taxon>
        <taxon>Brenthis</taxon>
    </lineage>
</organism>
<name>A0A8J9YA91_9NEOP</name>
<evidence type="ECO:0000313" key="3">
    <source>
        <dbReference type="Proteomes" id="UP000838878"/>
    </source>
</evidence>
<dbReference type="OrthoDB" id="7446189at2759"/>
<accession>A0A8J9YA91</accession>
<feature type="non-terminal residue" evidence="2">
    <location>
        <position position="281"/>
    </location>
</feature>
<dbReference type="AlphaFoldDB" id="A0A8J9YA91"/>
<feature type="compositionally biased region" description="Low complexity" evidence="1">
    <location>
        <begin position="71"/>
        <end position="81"/>
    </location>
</feature>
<dbReference type="EMBL" id="OV170233">
    <property type="protein sequence ID" value="CAH0719026.1"/>
    <property type="molecule type" value="Genomic_DNA"/>
</dbReference>
<evidence type="ECO:0000256" key="1">
    <source>
        <dbReference type="SAM" id="MobiDB-lite"/>
    </source>
</evidence>
<reference evidence="2" key="1">
    <citation type="submission" date="2021-12" db="EMBL/GenBank/DDBJ databases">
        <authorList>
            <person name="Martin H S."/>
        </authorList>
    </citation>
    <scope>NUCLEOTIDE SEQUENCE</scope>
</reference>
<dbReference type="Proteomes" id="UP000838878">
    <property type="component" value="Chromosome 13"/>
</dbReference>
<feature type="region of interest" description="Disordered" evidence="1">
    <location>
        <begin position="53"/>
        <end position="123"/>
    </location>
</feature>
<sequence>MVDSPLGPHDAGSLGNLGNLGGLGLPLGILGNNGNGGQNIGSSDVGNIANIAQSSSSASGNNGNGGGGGSDNENNDQNDSGLSIGNIAGVLQTNINVPSGNNDQSGNYRSENGDNNNSNDVLGGQGGIGNIAGIAQSNINIPGLGGPNSQNGGLGNEEYKFERPCQVFDIYCIRKYFAEHSICKESYGPTPDPMYRPQSTIFLSRINLTVTANDVLYGGLNGRIEDFYINKETDRLVLAVEFRNLTFYAKDTYYRFHRRAREPIVTRDYLYFNYRNNLLLL</sequence>
<proteinExistence type="predicted"/>
<evidence type="ECO:0000313" key="2">
    <source>
        <dbReference type="EMBL" id="CAH0719026.1"/>
    </source>
</evidence>
<gene>
    <name evidence="2" type="ORF">BINO364_LOCUS5423</name>
</gene>
<keyword evidence="3" id="KW-1185">Reference proteome</keyword>
<protein>
    <submittedName>
        <fullName evidence="2">Uncharacterized protein</fullName>
    </submittedName>
</protein>
<feature type="compositionally biased region" description="Polar residues" evidence="1">
    <location>
        <begin position="91"/>
        <end position="120"/>
    </location>
</feature>